<sequence>MRIYVAGPYTKGDVAINVRNAIMIGDRLLSQCFTPFIPHLTHFWHLLKPRDYQVWIDYDLKMLEGCEALYRMSGVSPGADGEVDRAKELGIPVFYADDNGMQKLSDYRNNKC</sequence>
<dbReference type="AlphaFoldDB" id="A0A0F9G6M6"/>
<organism evidence="2">
    <name type="scientific">marine sediment metagenome</name>
    <dbReference type="NCBI Taxonomy" id="412755"/>
    <lineage>
        <taxon>unclassified sequences</taxon>
        <taxon>metagenomes</taxon>
        <taxon>ecological metagenomes</taxon>
    </lineage>
</organism>
<reference evidence="2" key="1">
    <citation type="journal article" date="2015" name="Nature">
        <title>Complex archaea that bridge the gap between prokaryotes and eukaryotes.</title>
        <authorList>
            <person name="Spang A."/>
            <person name="Saw J.H."/>
            <person name="Jorgensen S.L."/>
            <person name="Zaremba-Niedzwiedzka K."/>
            <person name="Martijn J."/>
            <person name="Lind A.E."/>
            <person name="van Eijk R."/>
            <person name="Schleper C."/>
            <person name="Guy L."/>
            <person name="Ettema T.J."/>
        </authorList>
    </citation>
    <scope>NUCLEOTIDE SEQUENCE</scope>
</reference>
<proteinExistence type="predicted"/>
<dbReference type="Pfam" id="PF24963">
    <property type="entry name" value="DUF7768"/>
    <property type="match status" value="1"/>
</dbReference>
<name>A0A0F9G6M6_9ZZZZ</name>
<gene>
    <name evidence="2" type="ORF">LCGC14_2157470</name>
</gene>
<accession>A0A0F9G6M6</accession>
<dbReference type="EMBL" id="LAZR01027614">
    <property type="protein sequence ID" value="KKL65190.1"/>
    <property type="molecule type" value="Genomic_DNA"/>
</dbReference>
<dbReference type="SUPFAM" id="SSF52309">
    <property type="entry name" value="N-(deoxy)ribosyltransferase-like"/>
    <property type="match status" value="1"/>
</dbReference>
<protein>
    <recommendedName>
        <fullName evidence="1">DUF7768 domain-containing protein</fullName>
    </recommendedName>
</protein>
<evidence type="ECO:0000259" key="1">
    <source>
        <dbReference type="Pfam" id="PF24963"/>
    </source>
</evidence>
<dbReference type="Gene3D" id="3.40.50.10400">
    <property type="entry name" value="Hypothetical protein PA1492"/>
    <property type="match status" value="1"/>
</dbReference>
<dbReference type="InterPro" id="IPR056670">
    <property type="entry name" value="DUF7768"/>
</dbReference>
<feature type="domain" description="DUF7768" evidence="1">
    <location>
        <begin position="2"/>
        <end position="95"/>
    </location>
</feature>
<comment type="caution">
    <text evidence="2">The sequence shown here is derived from an EMBL/GenBank/DDBJ whole genome shotgun (WGS) entry which is preliminary data.</text>
</comment>
<evidence type="ECO:0000313" key="2">
    <source>
        <dbReference type="EMBL" id="KKL65190.1"/>
    </source>
</evidence>